<keyword evidence="4" id="KW-0808">Transferase</keyword>
<gene>
    <name evidence="8" type="ORF">GCM10011386_22430</name>
</gene>
<keyword evidence="7" id="KW-0812">Transmembrane</keyword>
<organism evidence="8 9">
    <name type="scientific">Parapedobacter defluvii</name>
    <dbReference type="NCBI Taxonomy" id="2045106"/>
    <lineage>
        <taxon>Bacteria</taxon>
        <taxon>Pseudomonadati</taxon>
        <taxon>Bacteroidota</taxon>
        <taxon>Sphingobacteriia</taxon>
        <taxon>Sphingobacteriales</taxon>
        <taxon>Sphingobacteriaceae</taxon>
        <taxon>Parapedobacter</taxon>
    </lineage>
</organism>
<comment type="subcellular location">
    <subcellularLocation>
        <location evidence="1">Cell inner membrane</location>
    </subcellularLocation>
</comment>
<evidence type="ECO:0000256" key="5">
    <source>
        <dbReference type="ARBA" id="ARBA00023136"/>
    </source>
</evidence>
<comment type="caution">
    <text evidence="8">The sequence shown here is derived from an EMBL/GenBank/DDBJ whole genome shotgun (WGS) entry which is preliminary data.</text>
</comment>
<dbReference type="Proteomes" id="UP000597338">
    <property type="component" value="Unassembled WGS sequence"/>
</dbReference>
<evidence type="ECO:0000256" key="3">
    <source>
        <dbReference type="ARBA" id="ARBA00022519"/>
    </source>
</evidence>
<keyword evidence="7" id="KW-1133">Transmembrane helix</keyword>
<dbReference type="PANTHER" id="PTHR30606">
    <property type="entry name" value="LIPID A BIOSYNTHESIS LAUROYL ACYLTRANSFERASE"/>
    <property type="match status" value="1"/>
</dbReference>
<dbReference type="CDD" id="cd07984">
    <property type="entry name" value="LPLAT_LABLAT-like"/>
    <property type="match status" value="1"/>
</dbReference>
<evidence type="ECO:0000256" key="2">
    <source>
        <dbReference type="ARBA" id="ARBA00022475"/>
    </source>
</evidence>
<evidence type="ECO:0000256" key="4">
    <source>
        <dbReference type="ARBA" id="ARBA00022679"/>
    </source>
</evidence>
<keyword evidence="3" id="KW-0997">Cell inner membrane</keyword>
<reference evidence="9" key="1">
    <citation type="journal article" date="2019" name="Int. J. Syst. Evol. Microbiol.">
        <title>The Global Catalogue of Microorganisms (GCM) 10K type strain sequencing project: providing services to taxonomists for standard genome sequencing and annotation.</title>
        <authorList>
            <consortium name="The Broad Institute Genomics Platform"/>
            <consortium name="The Broad Institute Genome Sequencing Center for Infectious Disease"/>
            <person name="Wu L."/>
            <person name="Ma J."/>
        </authorList>
    </citation>
    <scope>NUCLEOTIDE SEQUENCE [LARGE SCALE GENOMIC DNA]</scope>
    <source>
        <strain evidence="9">CGMCC 1.15342</strain>
    </source>
</reference>
<evidence type="ECO:0000256" key="1">
    <source>
        <dbReference type="ARBA" id="ARBA00004533"/>
    </source>
</evidence>
<name>A0ABQ1LUA3_9SPHI</name>
<evidence type="ECO:0000313" key="9">
    <source>
        <dbReference type="Proteomes" id="UP000597338"/>
    </source>
</evidence>
<dbReference type="Pfam" id="PF03279">
    <property type="entry name" value="Lip_A_acyltrans"/>
    <property type="match status" value="1"/>
</dbReference>
<keyword evidence="9" id="KW-1185">Reference proteome</keyword>
<sequence length="293" mass="34589">MAVMRKSSVANFFVYLVSLLPFWVLYRISDVLYVLLYHVVGYRKAIVYENLTNAFPEKSAEERRKIARKFYRFLPDLIVEAVKMRSISAAEVKRRIVIYGMEELERHFNAGKGVVGVTAHYANWELGIHRLSLLTDHPVLIIYKPLHNKTVDTIYNSVRGRFGAIMVPMKQTLRKIVAYRHQPHISMFVADQTPMYRDSDYFIRFLNQDTLVYTGAEKIAKMTNFPVVFCHIDRLRRGYYCCTFKTLVENPAEVPGHGITDIHNQFTEDIIRQKPEWWLWSHRRWKRKPKART</sequence>
<evidence type="ECO:0000256" key="7">
    <source>
        <dbReference type="SAM" id="Phobius"/>
    </source>
</evidence>
<keyword evidence="5 7" id="KW-0472">Membrane</keyword>
<evidence type="ECO:0000256" key="6">
    <source>
        <dbReference type="ARBA" id="ARBA00023315"/>
    </source>
</evidence>
<keyword evidence="2" id="KW-1003">Cell membrane</keyword>
<accession>A0ABQ1LUA3</accession>
<proteinExistence type="predicted"/>
<keyword evidence="6" id="KW-0012">Acyltransferase</keyword>
<evidence type="ECO:0000313" key="8">
    <source>
        <dbReference type="EMBL" id="GGC29917.1"/>
    </source>
</evidence>
<dbReference type="EMBL" id="BMIK01000006">
    <property type="protein sequence ID" value="GGC29917.1"/>
    <property type="molecule type" value="Genomic_DNA"/>
</dbReference>
<protein>
    <submittedName>
        <fullName evidence="8">Acetyltransferase</fullName>
    </submittedName>
</protein>
<dbReference type="InterPro" id="IPR004960">
    <property type="entry name" value="LipA_acyltrans"/>
</dbReference>
<dbReference type="PIRSF" id="PIRSF026649">
    <property type="entry name" value="MsbB"/>
    <property type="match status" value="1"/>
</dbReference>
<feature type="transmembrane region" description="Helical" evidence="7">
    <location>
        <begin position="12"/>
        <end position="36"/>
    </location>
</feature>
<dbReference type="PANTHER" id="PTHR30606:SF10">
    <property type="entry name" value="PHOSPHATIDYLINOSITOL MANNOSIDE ACYLTRANSFERASE"/>
    <property type="match status" value="1"/>
</dbReference>